<dbReference type="HOGENOM" id="CLU_015737_0_0_9"/>
<dbReference type="EMBL" id="ACEC01000019">
    <property type="protein sequence ID" value="EEG31948.1"/>
    <property type="molecule type" value="Genomic_DNA"/>
</dbReference>
<dbReference type="Pfam" id="PF02089">
    <property type="entry name" value="Palm_thioest"/>
    <property type="match status" value="1"/>
</dbReference>
<accession>C0E9B8</accession>
<keyword evidence="2" id="KW-1185">Reference proteome</keyword>
<sequence>MRSRCATQYPIVLIHGSGYRDNNKIGYWGRIPAALREEGAQVYCSRQDAWGALETNVELLKDNILHALSDAGADKVNLIAHSRGGIEARQVIHHPMLTGKIASLTTISTPHHGSRTMDALTKPPQWMHKFLSLFVNGWFRLWGDKHPDFFHSSRQFTSAWCEEFNRTCPNDPNVYYQSYASSMSCCRSDWMMAFSYFVIRRVEGENDGLVAADSAAWGEFQGVVSTQVRRGVSHADIVDMRRRDLPGLDIRQFYQTIAEGLKQKGL</sequence>
<dbReference type="STRING" id="537013.CLOSTMETH_00416"/>
<comment type="caution">
    <text evidence="1">The sequence shown here is derived from an EMBL/GenBank/DDBJ whole genome shotgun (WGS) entry which is preliminary data.</text>
</comment>
<dbReference type="InterPro" id="IPR029058">
    <property type="entry name" value="AB_hydrolase_fold"/>
</dbReference>
<dbReference type="AlphaFoldDB" id="C0E9B8"/>
<gene>
    <name evidence="1" type="ORF">CLOSTMETH_00416</name>
</gene>
<evidence type="ECO:0000313" key="1">
    <source>
        <dbReference type="EMBL" id="EEG31948.1"/>
    </source>
</evidence>
<reference evidence="1 2" key="1">
    <citation type="submission" date="2009-01" db="EMBL/GenBank/DDBJ databases">
        <authorList>
            <person name="Fulton L."/>
            <person name="Clifton S."/>
            <person name="Fulton B."/>
            <person name="Xu J."/>
            <person name="Minx P."/>
            <person name="Pepin K.H."/>
            <person name="Johnson M."/>
            <person name="Bhonagiri V."/>
            <person name="Nash W.E."/>
            <person name="Mardis E.R."/>
            <person name="Wilson R.K."/>
        </authorList>
    </citation>
    <scope>NUCLEOTIDE SEQUENCE [LARGE SCALE GENOMIC DNA]</scope>
    <source>
        <strain evidence="1 2">DSM 5476</strain>
    </source>
</reference>
<protein>
    <submittedName>
        <fullName evidence="1">PGAP1-like protein</fullName>
    </submittedName>
</protein>
<proteinExistence type="predicted"/>
<dbReference type="eggNOG" id="COG1075">
    <property type="taxonomic scope" value="Bacteria"/>
</dbReference>
<reference evidence="1 2" key="2">
    <citation type="submission" date="2009-02" db="EMBL/GenBank/DDBJ databases">
        <title>Draft genome sequence of Clostridium methylpentosum (DSM 5476).</title>
        <authorList>
            <person name="Sudarsanam P."/>
            <person name="Ley R."/>
            <person name="Guruge J."/>
            <person name="Turnbaugh P.J."/>
            <person name="Mahowald M."/>
            <person name="Liep D."/>
            <person name="Gordon J."/>
        </authorList>
    </citation>
    <scope>NUCLEOTIDE SEQUENCE [LARGE SCALE GENOMIC DNA]</scope>
    <source>
        <strain evidence="1 2">DSM 5476</strain>
    </source>
</reference>
<dbReference type="Gene3D" id="3.40.50.1820">
    <property type="entry name" value="alpha/beta hydrolase"/>
    <property type="match status" value="1"/>
</dbReference>
<dbReference type="SUPFAM" id="SSF53474">
    <property type="entry name" value="alpha/beta-Hydrolases"/>
    <property type="match status" value="1"/>
</dbReference>
<evidence type="ECO:0000313" key="2">
    <source>
        <dbReference type="Proteomes" id="UP000003340"/>
    </source>
</evidence>
<name>C0E9B8_9FIRM</name>
<dbReference type="Proteomes" id="UP000003340">
    <property type="component" value="Unassembled WGS sequence"/>
</dbReference>
<organism evidence="1 2">
    <name type="scientific">[Clostridium] methylpentosum DSM 5476</name>
    <dbReference type="NCBI Taxonomy" id="537013"/>
    <lineage>
        <taxon>Bacteria</taxon>
        <taxon>Bacillati</taxon>
        <taxon>Bacillota</taxon>
        <taxon>Clostridia</taxon>
        <taxon>Eubacteriales</taxon>
        <taxon>Oscillospiraceae</taxon>
        <taxon>Oscillospiraceae incertae sedis</taxon>
    </lineage>
</organism>